<evidence type="ECO:0000313" key="2">
    <source>
        <dbReference type="EMBL" id="CAB4539220.1"/>
    </source>
</evidence>
<sequence>MIRYTVTFDPKAKKALLEAPKSDRDRISIAIELLRENPMPPKALKLKGRDGYRIRVGKFRIIYTFNGSELLILVLDIGPRRDIYLR</sequence>
<evidence type="ECO:0000313" key="3">
    <source>
        <dbReference type="EMBL" id="CAB4840912.1"/>
    </source>
</evidence>
<dbReference type="EMBL" id="CAFAZZ010000020">
    <property type="protein sequence ID" value="CAB4840912.1"/>
    <property type="molecule type" value="Genomic_DNA"/>
</dbReference>
<dbReference type="Pfam" id="PF05016">
    <property type="entry name" value="ParE_toxin"/>
    <property type="match status" value="1"/>
</dbReference>
<accession>A0A6J6BJE1</accession>
<dbReference type="EMBL" id="CAEZSQ010000021">
    <property type="protein sequence ID" value="CAB4539220.1"/>
    <property type="molecule type" value="Genomic_DNA"/>
</dbReference>
<dbReference type="PANTHER" id="PTHR38813">
    <property type="match status" value="1"/>
</dbReference>
<dbReference type="InterPro" id="IPR007712">
    <property type="entry name" value="RelE/ParE_toxin"/>
</dbReference>
<dbReference type="InterPro" id="IPR052747">
    <property type="entry name" value="TA_system_RelE_toxin"/>
</dbReference>
<proteinExistence type="predicted"/>
<keyword evidence="1" id="KW-1277">Toxin-antitoxin system</keyword>
<organism evidence="2">
    <name type="scientific">freshwater metagenome</name>
    <dbReference type="NCBI Taxonomy" id="449393"/>
    <lineage>
        <taxon>unclassified sequences</taxon>
        <taxon>metagenomes</taxon>
        <taxon>ecological metagenomes</taxon>
    </lineage>
</organism>
<name>A0A6J6BJE1_9ZZZZ</name>
<dbReference type="AlphaFoldDB" id="A0A6J6BJE1"/>
<gene>
    <name evidence="2" type="ORF">UFOPK1458_00187</name>
    <name evidence="3" type="ORF">UFOPK3243_00339</name>
</gene>
<reference evidence="2" key="1">
    <citation type="submission" date="2020-05" db="EMBL/GenBank/DDBJ databases">
        <authorList>
            <person name="Chiriac C."/>
            <person name="Salcher M."/>
            <person name="Ghai R."/>
            <person name="Kavagutti S V."/>
        </authorList>
    </citation>
    <scope>NUCLEOTIDE SEQUENCE</scope>
</reference>
<dbReference type="PANTHER" id="PTHR38813:SF1">
    <property type="entry name" value="TOXIN RELE1-RELATED"/>
    <property type="match status" value="1"/>
</dbReference>
<dbReference type="InterPro" id="IPR035093">
    <property type="entry name" value="RelE/ParE_toxin_dom_sf"/>
</dbReference>
<evidence type="ECO:0000256" key="1">
    <source>
        <dbReference type="ARBA" id="ARBA00022649"/>
    </source>
</evidence>
<dbReference type="SUPFAM" id="SSF143011">
    <property type="entry name" value="RelE-like"/>
    <property type="match status" value="1"/>
</dbReference>
<dbReference type="Gene3D" id="3.30.2310.20">
    <property type="entry name" value="RelE-like"/>
    <property type="match status" value="1"/>
</dbReference>
<protein>
    <submittedName>
        <fullName evidence="2">Unannotated protein</fullName>
    </submittedName>
</protein>